<dbReference type="STRING" id="29364.SAMN04487772_10388"/>
<evidence type="ECO:0000256" key="9">
    <source>
        <dbReference type="ARBA" id="ARBA00023204"/>
    </source>
</evidence>
<organism evidence="13 14">
    <name type="scientific">[Clostridium] polysaccharolyticum</name>
    <dbReference type="NCBI Taxonomy" id="29364"/>
    <lineage>
        <taxon>Bacteria</taxon>
        <taxon>Bacillati</taxon>
        <taxon>Bacillota</taxon>
        <taxon>Clostridia</taxon>
        <taxon>Lachnospirales</taxon>
        <taxon>Lachnospiraceae</taxon>
    </lineage>
</organism>
<dbReference type="GO" id="GO:0046872">
    <property type="term" value="F:metal ion binding"/>
    <property type="evidence" value="ECO:0007669"/>
    <property type="project" value="UniProtKB-KW"/>
</dbReference>
<sequence length="132" mass="15306">MIDKIGGVILKDKKILVVRKRTKANFKEFIIPGGKREGQETDLETLSRELKEELNIDLISANFMGEYTDIAVFENVPIKVRTYLTKVSGDMKVENEIKEYIWIDRNYKEKQVKLGSILEKFVIPQLIAQDLM</sequence>
<dbReference type="InterPro" id="IPR000086">
    <property type="entry name" value="NUDIX_hydrolase_dom"/>
</dbReference>
<dbReference type="InterPro" id="IPR015797">
    <property type="entry name" value="NUDIX_hydrolase-like_dom_sf"/>
</dbReference>
<dbReference type="GO" id="GO:0044715">
    <property type="term" value="F:8-oxo-dGDP phosphatase activity"/>
    <property type="evidence" value="ECO:0007669"/>
    <property type="project" value="TreeGrafter"/>
</dbReference>
<dbReference type="GO" id="GO:0044716">
    <property type="term" value="F:8-oxo-GDP phosphatase activity"/>
    <property type="evidence" value="ECO:0007669"/>
    <property type="project" value="TreeGrafter"/>
</dbReference>
<evidence type="ECO:0000256" key="6">
    <source>
        <dbReference type="ARBA" id="ARBA00022763"/>
    </source>
</evidence>
<keyword evidence="5" id="KW-0479">Metal-binding</keyword>
<accession>A0A1H9ZC61</accession>
<dbReference type="InterPro" id="IPR020084">
    <property type="entry name" value="NUDIX_hydrolase_CS"/>
</dbReference>
<keyword evidence="4" id="KW-0235">DNA replication</keyword>
<keyword evidence="7" id="KW-0378">Hydrolase</keyword>
<proteinExistence type="inferred from homology"/>
<evidence type="ECO:0000259" key="12">
    <source>
        <dbReference type="PROSITE" id="PS51462"/>
    </source>
</evidence>
<dbReference type="OrthoDB" id="3532303at2"/>
<keyword evidence="6" id="KW-0227">DNA damage</keyword>
<evidence type="ECO:0000256" key="3">
    <source>
        <dbReference type="ARBA" id="ARBA00022457"/>
    </source>
</evidence>
<dbReference type="Pfam" id="PF00293">
    <property type="entry name" value="NUDIX"/>
    <property type="match status" value="1"/>
</dbReference>
<keyword evidence="3" id="KW-0515">Mutator protein</keyword>
<gene>
    <name evidence="13" type="ORF">SAMN04487772_10388</name>
</gene>
<dbReference type="SUPFAM" id="SSF55811">
    <property type="entry name" value="Nudix"/>
    <property type="match status" value="1"/>
</dbReference>
<evidence type="ECO:0000313" key="14">
    <source>
        <dbReference type="Proteomes" id="UP000199800"/>
    </source>
</evidence>
<name>A0A1H9ZC61_9FIRM</name>
<evidence type="ECO:0000313" key="13">
    <source>
        <dbReference type="EMBL" id="SES78426.1"/>
    </source>
</evidence>
<dbReference type="AlphaFoldDB" id="A0A1H9ZC61"/>
<dbReference type="GO" id="GO:0008413">
    <property type="term" value="F:8-oxo-7,8-dihydroguanosine triphosphate pyrophosphatase activity"/>
    <property type="evidence" value="ECO:0007669"/>
    <property type="project" value="TreeGrafter"/>
</dbReference>
<dbReference type="CDD" id="cd04690">
    <property type="entry name" value="NUDIX_Hydrolase"/>
    <property type="match status" value="1"/>
</dbReference>
<evidence type="ECO:0000256" key="11">
    <source>
        <dbReference type="ARBA" id="ARBA00038905"/>
    </source>
</evidence>
<dbReference type="PROSITE" id="PS00893">
    <property type="entry name" value="NUDIX_BOX"/>
    <property type="match status" value="1"/>
</dbReference>
<dbReference type="GO" id="GO:0006260">
    <property type="term" value="P:DNA replication"/>
    <property type="evidence" value="ECO:0007669"/>
    <property type="project" value="UniProtKB-KW"/>
</dbReference>
<keyword evidence="8" id="KW-0460">Magnesium</keyword>
<dbReference type="PANTHER" id="PTHR47707">
    <property type="entry name" value="8-OXO-DGTP DIPHOSPHATASE"/>
    <property type="match status" value="1"/>
</dbReference>
<comment type="similarity">
    <text evidence="2">Belongs to the Nudix hydrolase family.</text>
</comment>
<dbReference type="InterPro" id="IPR047127">
    <property type="entry name" value="MutT-like"/>
</dbReference>
<evidence type="ECO:0000256" key="5">
    <source>
        <dbReference type="ARBA" id="ARBA00022723"/>
    </source>
</evidence>
<dbReference type="RefSeq" id="WP_092476190.1">
    <property type="nucleotide sequence ID" value="NZ_FOHN01000003.1"/>
</dbReference>
<dbReference type="GO" id="GO:0035539">
    <property type="term" value="F:8-oxo-7,8-dihydrodeoxyguanosine triphosphate pyrophosphatase activity"/>
    <property type="evidence" value="ECO:0007669"/>
    <property type="project" value="UniProtKB-EC"/>
</dbReference>
<protein>
    <recommendedName>
        <fullName evidence="11">8-oxo-dGTP diphosphatase</fullName>
        <ecNumber evidence="11">3.6.1.55</ecNumber>
    </recommendedName>
</protein>
<dbReference type="GO" id="GO:0006281">
    <property type="term" value="P:DNA repair"/>
    <property type="evidence" value="ECO:0007669"/>
    <property type="project" value="UniProtKB-KW"/>
</dbReference>
<dbReference type="PROSITE" id="PS51462">
    <property type="entry name" value="NUDIX"/>
    <property type="match status" value="1"/>
</dbReference>
<evidence type="ECO:0000256" key="7">
    <source>
        <dbReference type="ARBA" id="ARBA00022801"/>
    </source>
</evidence>
<reference evidence="13 14" key="1">
    <citation type="submission" date="2016-10" db="EMBL/GenBank/DDBJ databases">
        <authorList>
            <person name="de Groot N.N."/>
        </authorList>
    </citation>
    <scope>NUCLEOTIDE SEQUENCE [LARGE SCALE GENOMIC DNA]</scope>
    <source>
        <strain evidence="13 14">DSM 1801</strain>
    </source>
</reference>
<comment type="cofactor">
    <cofactor evidence="1">
        <name>Mg(2+)</name>
        <dbReference type="ChEBI" id="CHEBI:18420"/>
    </cofactor>
</comment>
<keyword evidence="14" id="KW-1185">Reference proteome</keyword>
<dbReference type="PANTHER" id="PTHR47707:SF1">
    <property type="entry name" value="NUDIX HYDROLASE FAMILY PROTEIN"/>
    <property type="match status" value="1"/>
</dbReference>
<dbReference type="EC" id="3.6.1.55" evidence="11"/>
<dbReference type="EMBL" id="FOHN01000003">
    <property type="protein sequence ID" value="SES78426.1"/>
    <property type="molecule type" value="Genomic_DNA"/>
</dbReference>
<evidence type="ECO:0000256" key="10">
    <source>
        <dbReference type="ARBA" id="ARBA00035861"/>
    </source>
</evidence>
<evidence type="ECO:0000256" key="8">
    <source>
        <dbReference type="ARBA" id="ARBA00022842"/>
    </source>
</evidence>
<dbReference type="Gene3D" id="3.90.79.10">
    <property type="entry name" value="Nucleoside Triphosphate Pyrophosphohydrolase"/>
    <property type="match status" value="1"/>
</dbReference>
<evidence type="ECO:0000256" key="4">
    <source>
        <dbReference type="ARBA" id="ARBA00022705"/>
    </source>
</evidence>
<evidence type="ECO:0000256" key="2">
    <source>
        <dbReference type="ARBA" id="ARBA00005582"/>
    </source>
</evidence>
<feature type="domain" description="Nudix hydrolase" evidence="12">
    <location>
        <begin position="1"/>
        <end position="125"/>
    </location>
</feature>
<evidence type="ECO:0000256" key="1">
    <source>
        <dbReference type="ARBA" id="ARBA00001946"/>
    </source>
</evidence>
<keyword evidence="9" id="KW-0234">DNA repair</keyword>
<comment type="catalytic activity">
    <reaction evidence="10">
        <text>8-oxo-dGTP + H2O = 8-oxo-dGMP + diphosphate + H(+)</text>
        <dbReference type="Rhea" id="RHEA:31575"/>
        <dbReference type="ChEBI" id="CHEBI:15377"/>
        <dbReference type="ChEBI" id="CHEBI:15378"/>
        <dbReference type="ChEBI" id="CHEBI:33019"/>
        <dbReference type="ChEBI" id="CHEBI:63224"/>
        <dbReference type="ChEBI" id="CHEBI:77896"/>
        <dbReference type="EC" id="3.6.1.55"/>
    </reaction>
</comment>
<dbReference type="Proteomes" id="UP000199800">
    <property type="component" value="Unassembled WGS sequence"/>
</dbReference>